<comment type="caution">
    <text evidence="4">The sequence shown here is derived from an EMBL/GenBank/DDBJ whole genome shotgun (WGS) entry which is preliminary data.</text>
</comment>
<dbReference type="PRINTS" id="PR00080">
    <property type="entry name" value="SDRFAMILY"/>
</dbReference>
<evidence type="ECO:0000256" key="3">
    <source>
        <dbReference type="RuleBase" id="RU000363"/>
    </source>
</evidence>
<dbReference type="GO" id="GO:0005811">
    <property type="term" value="C:lipid droplet"/>
    <property type="evidence" value="ECO:0007669"/>
    <property type="project" value="TreeGrafter"/>
</dbReference>
<dbReference type="OrthoDB" id="2102561at2759"/>
<dbReference type="GO" id="GO:0004806">
    <property type="term" value="F:triacylglycerol lipase activity"/>
    <property type="evidence" value="ECO:0007669"/>
    <property type="project" value="TreeGrafter"/>
</dbReference>
<evidence type="ECO:0000313" key="5">
    <source>
        <dbReference type="Proteomes" id="UP001152300"/>
    </source>
</evidence>
<dbReference type="PANTHER" id="PTHR44169:SF6">
    <property type="entry name" value="NADPH-DEPENDENT 1-ACYLDIHYDROXYACETONE PHOSPHATE REDUCTASE"/>
    <property type="match status" value="1"/>
</dbReference>
<organism evidence="4 5">
    <name type="scientific">Sclerotinia nivalis</name>
    <dbReference type="NCBI Taxonomy" id="352851"/>
    <lineage>
        <taxon>Eukaryota</taxon>
        <taxon>Fungi</taxon>
        <taxon>Dikarya</taxon>
        <taxon>Ascomycota</taxon>
        <taxon>Pezizomycotina</taxon>
        <taxon>Leotiomycetes</taxon>
        <taxon>Helotiales</taxon>
        <taxon>Sclerotiniaceae</taxon>
        <taxon>Sclerotinia</taxon>
    </lineage>
</organism>
<dbReference type="GO" id="GO:0000140">
    <property type="term" value="F:acylglycerone-phosphate reductase (NADP+) activity"/>
    <property type="evidence" value="ECO:0007669"/>
    <property type="project" value="TreeGrafter"/>
</dbReference>
<keyword evidence="2" id="KW-0560">Oxidoreductase</keyword>
<dbReference type="AlphaFoldDB" id="A0A9X0AF61"/>
<dbReference type="GO" id="GO:0006654">
    <property type="term" value="P:phosphatidic acid biosynthetic process"/>
    <property type="evidence" value="ECO:0007669"/>
    <property type="project" value="TreeGrafter"/>
</dbReference>
<dbReference type="Proteomes" id="UP001152300">
    <property type="component" value="Unassembled WGS sequence"/>
</dbReference>
<sequence length="282" mass="30562">MTQKSVLVTGASVGKIGRALALAFQQKGFLVFACVRNLESAADLAEIPNVHILVLDITSAQSIFSAVEFVRDRTSGKGLDILMNSARVEFVMPLLDYDLSESKRLFDINVWGTLAMVKAFSPQLIGNKGMVANMSSIAAYIHSPWLGLYAASEAALNTLGETLRLELAPFDVKILTIVSGAVKADIYKKPGEFSLPPDSIYAPIVSKIADVAEGKTNPDMMETDAYASKVVADLLKERDGLVYRGNWATVTHILSCSPSFVLDGIVSAKRGLDELVKYLRRS</sequence>
<evidence type="ECO:0000256" key="2">
    <source>
        <dbReference type="ARBA" id="ARBA00023002"/>
    </source>
</evidence>
<dbReference type="PANTHER" id="PTHR44169">
    <property type="entry name" value="NADPH-DEPENDENT 1-ACYLDIHYDROXYACETONE PHOSPHATE REDUCTASE"/>
    <property type="match status" value="1"/>
</dbReference>
<dbReference type="InterPro" id="IPR036291">
    <property type="entry name" value="NAD(P)-bd_dom_sf"/>
</dbReference>
<proteinExistence type="inferred from homology"/>
<evidence type="ECO:0000313" key="4">
    <source>
        <dbReference type="EMBL" id="KAJ8061073.1"/>
    </source>
</evidence>
<dbReference type="Pfam" id="PF00106">
    <property type="entry name" value="adh_short"/>
    <property type="match status" value="1"/>
</dbReference>
<dbReference type="Gene3D" id="3.40.50.720">
    <property type="entry name" value="NAD(P)-binding Rossmann-like Domain"/>
    <property type="match status" value="1"/>
</dbReference>
<accession>A0A9X0AF61</accession>
<dbReference type="SUPFAM" id="SSF51735">
    <property type="entry name" value="NAD(P)-binding Rossmann-fold domains"/>
    <property type="match status" value="1"/>
</dbReference>
<dbReference type="GO" id="GO:0005783">
    <property type="term" value="C:endoplasmic reticulum"/>
    <property type="evidence" value="ECO:0007669"/>
    <property type="project" value="TreeGrafter"/>
</dbReference>
<comment type="similarity">
    <text evidence="1 3">Belongs to the short-chain dehydrogenases/reductases (SDR) family.</text>
</comment>
<dbReference type="InterPro" id="IPR002347">
    <property type="entry name" value="SDR_fam"/>
</dbReference>
<dbReference type="EMBL" id="JAPEIS010000012">
    <property type="protein sequence ID" value="KAJ8061073.1"/>
    <property type="molecule type" value="Genomic_DNA"/>
</dbReference>
<keyword evidence="5" id="KW-1185">Reference proteome</keyword>
<dbReference type="GO" id="GO:0019433">
    <property type="term" value="P:triglyceride catabolic process"/>
    <property type="evidence" value="ECO:0007669"/>
    <property type="project" value="TreeGrafter"/>
</dbReference>
<name>A0A9X0AF61_9HELO</name>
<protein>
    <submittedName>
        <fullName evidence="4">Uncharacterized protein</fullName>
    </submittedName>
</protein>
<reference evidence="4" key="1">
    <citation type="submission" date="2022-11" db="EMBL/GenBank/DDBJ databases">
        <title>Genome Resource of Sclerotinia nivalis Strain SnTB1, a Plant Pathogen Isolated from American Ginseng.</title>
        <authorList>
            <person name="Fan S."/>
        </authorList>
    </citation>
    <scope>NUCLEOTIDE SEQUENCE</scope>
    <source>
        <strain evidence="4">SnTB1</strain>
    </source>
</reference>
<evidence type="ECO:0000256" key="1">
    <source>
        <dbReference type="ARBA" id="ARBA00006484"/>
    </source>
</evidence>
<gene>
    <name evidence="4" type="ORF">OCU04_010150</name>
</gene>
<dbReference type="PRINTS" id="PR00081">
    <property type="entry name" value="GDHRDH"/>
</dbReference>